<dbReference type="GO" id="GO:0004731">
    <property type="term" value="F:purine-nucleoside phosphorylase activity"/>
    <property type="evidence" value="ECO:0007669"/>
    <property type="project" value="UniProtKB-UniRule"/>
</dbReference>
<dbReference type="InterPro" id="IPR014710">
    <property type="entry name" value="RmlC-like_jellyroll"/>
</dbReference>
<dbReference type="PANTHER" id="PTHR36540:SF1">
    <property type="entry name" value="PYRIMIDINE_PURINE NUCLEOSIDE PHOSPHORYLASE"/>
    <property type="match status" value="1"/>
</dbReference>
<keyword evidence="5" id="KW-1185">Reference proteome</keyword>
<comment type="similarity">
    <text evidence="3">Belongs to the nucleoside phosphorylase PpnP family.</text>
</comment>
<dbReference type="GO" id="GO:0047975">
    <property type="term" value="F:guanosine phosphorylase activity"/>
    <property type="evidence" value="ECO:0007669"/>
    <property type="project" value="RHEA"/>
</dbReference>
<comment type="catalytic activity">
    <reaction evidence="3">
        <text>inosine + phosphate = alpha-D-ribose 1-phosphate + hypoxanthine</text>
        <dbReference type="Rhea" id="RHEA:27646"/>
        <dbReference type="ChEBI" id="CHEBI:17368"/>
        <dbReference type="ChEBI" id="CHEBI:17596"/>
        <dbReference type="ChEBI" id="CHEBI:43474"/>
        <dbReference type="ChEBI" id="CHEBI:57720"/>
        <dbReference type="EC" id="2.4.2.1"/>
    </reaction>
</comment>
<dbReference type="Pfam" id="PF06865">
    <property type="entry name" value="Ppnp"/>
    <property type="match status" value="1"/>
</dbReference>
<dbReference type="AlphaFoldDB" id="A0A1W2BG44"/>
<dbReference type="GO" id="GO:0004850">
    <property type="term" value="F:uridine phosphorylase activity"/>
    <property type="evidence" value="ECO:0007669"/>
    <property type="project" value="RHEA"/>
</dbReference>
<dbReference type="SUPFAM" id="SSF51182">
    <property type="entry name" value="RmlC-like cupins"/>
    <property type="match status" value="1"/>
</dbReference>
<comment type="catalytic activity">
    <reaction evidence="3">
        <text>a purine D-ribonucleoside + phosphate = a purine nucleobase + alpha-D-ribose 1-phosphate</text>
        <dbReference type="Rhea" id="RHEA:19805"/>
        <dbReference type="ChEBI" id="CHEBI:26386"/>
        <dbReference type="ChEBI" id="CHEBI:43474"/>
        <dbReference type="ChEBI" id="CHEBI:57720"/>
        <dbReference type="ChEBI" id="CHEBI:142355"/>
        <dbReference type="EC" id="2.4.2.1"/>
    </reaction>
</comment>
<dbReference type="STRING" id="504486.SAMN05660703_2377"/>
<accession>A0A1W2BG44</accession>
<evidence type="ECO:0000313" key="5">
    <source>
        <dbReference type="Proteomes" id="UP000192360"/>
    </source>
</evidence>
<dbReference type="HAMAP" id="MF_01537">
    <property type="entry name" value="Nucleos_phosphorylase_PpnP"/>
    <property type="match status" value="1"/>
</dbReference>
<name>A0A1W2BG44_9FLAO</name>
<comment type="catalytic activity">
    <reaction evidence="3">
        <text>xanthosine + phosphate = alpha-D-ribose 1-phosphate + xanthine</text>
        <dbReference type="Rhea" id="RHEA:27638"/>
        <dbReference type="ChEBI" id="CHEBI:17712"/>
        <dbReference type="ChEBI" id="CHEBI:18107"/>
        <dbReference type="ChEBI" id="CHEBI:43474"/>
        <dbReference type="ChEBI" id="CHEBI:57720"/>
        <dbReference type="EC" id="2.4.2.1"/>
    </reaction>
</comment>
<organism evidence="4 5">
    <name type="scientific">Cellulophaga tyrosinoxydans</name>
    <dbReference type="NCBI Taxonomy" id="504486"/>
    <lineage>
        <taxon>Bacteria</taxon>
        <taxon>Pseudomonadati</taxon>
        <taxon>Bacteroidota</taxon>
        <taxon>Flavobacteriia</taxon>
        <taxon>Flavobacteriales</taxon>
        <taxon>Flavobacteriaceae</taxon>
        <taxon>Cellulophaga</taxon>
    </lineage>
</organism>
<dbReference type="GO" id="GO:0009032">
    <property type="term" value="F:thymidine phosphorylase activity"/>
    <property type="evidence" value="ECO:0007669"/>
    <property type="project" value="RHEA"/>
</dbReference>
<comment type="function">
    <text evidence="3">Catalyzes the phosphorolysis of diverse nucleosides, yielding D-ribose 1-phosphate and the respective free bases. Can use uridine, adenosine, guanosine, cytidine, thymidine, inosine and xanthosine as substrates. Also catalyzes the reverse reactions.</text>
</comment>
<dbReference type="RefSeq" id="WP_084061711.1">
    <property type="nucleotide sequence ID" value="NZ_FWXO01000004.1"/>
</dbReference>
<keyword evidence="2 3" id="KW-0808">Transferase</keyword>
<comment type="catalytic activity">
    <reaction evidence="3">
        <text>uridine + phosphate = alpha-D-ribose 1-phosphate + uracil</text>
        <dbReference type="Rhea" id="RHEA:24388"/>
        <dbReference type="ChEBI" id="CHEBI:16704"/>
        <dbReference type="ChEBI" id="CHEBI:17568"/>
        <dbReference type="ChEBI" id="CHEBI:43474"/>
        <dbReference type="ChEBI" id="CHEBI:57720"/>
        <dbReference type="EC" id="2.4.2.2"/>
    </reaction>
</comment>
<dbReference type="Proteomes" id="UP000192360">
    <property type="component" value="Unassembled WGS sequence"/>
</dbReference>
<sequence length="93" mass="10545">MFKTNTYFDNTVISVAYENKNGKATVGVMKPGEYTFGTSTVEFMTVISGNMQVQLKGETTWKTYKPFETFKVEANSSFNVKVSEETSYNCVYE</sequence>
<dbReference type="FunFam" id="2.60.120.10:FF:000016">
    <property type="entry name" value="Pyrimidine/purine nucleoside phosphorylase"/>
    <property type="match status" value="1"/>
</dbReference>
<dbReference type="EC" id="2.4.2.1" evidence="3"/>
<comment type="catalytic activity">
    <reaction evidence="3">
        <text>thymidine + phosphate = 2-deoxy-alpha-D-ribose 1-phosphate + thymine</text>
        <dbReference type="Rhea" id="RHEA:16037"/>
        <dbReference type="ChEBI" id="CHEBI:17748"/>
        <dbReference type="ChEBI" id="CHEBI:17821"/>
        <dbReference type="ChEBI" id="CHEBI:43474"/>
        <dbReference type="ChEBI" id="CHEBI:57259"/>
        <dbReference type="EC" id="2.4.2.2"/>
    </reaction>
</comment>
<dbReference type="PANTHER" id="PTHR36540">
    <property type="entry name" value="PYRIMIDINE/PURINE NUCLEOSIDE PHOSPHORYLASE"/>
    <property type="match status" value="1"/>
</dbReference>
<comment type="catalytic activity">
    <reaction evidence="3">
        <text>adenosine + phosphate = alpha-D-ribose 1-phosphate + adenine</text>
        <dbReference type="Rhea" id="RHEA:27642"/>
        <dbReference type="ChEBI" id="CHEBI:16335"/>
        <dbReference type="ChEBI" id="CHEBI:16708"/>
        <dbReference type="ChEBI" id="CHEBI:43474"/>
        <dbReference type="ChEBI" id="CHEBI:57720"/>
        <dbReference type="EC" id="2.4.2.1"/>
    </reaction>
</comment>
<comment type="catalytic activity">
    <reaction evidence="3">
        <text>guanosine + phosphate = alpha-D-ribose 1-phosphate + guanine</text>
        <dbReference type="Rhea" id="RHEA:13233"/>
        <dbReference type="ChEBI" id="CHEBI:16235"/>
        <dbReference type="ChEBI" id="CHEBI:16750"/>
        <dbReference type="ChEBI" id="CHEBI:43474"/>
        <dbReference type="ChEBI" id="CHEBI:57720"/>
        <dbReference type="EC" id="2.4.2.1"/>
    </reaction>
</comment>
<dbReference type="EC" id="2.4.2.2" evidence="3"/>
<evidence type="ECO:0000313" key="4">
    <source>
        <dbReference type="EMBL" id="SMC71816.1"/>
    </source>
</evidence>
<comment type="catalytic activity">
    <reaction evidence="3">
        <text>cytidine + phosphate = cytosine + alpha-D-ribose 1-phosphate</text>
        <dbReference type="Rhea" id="RHEA:52540"/>
        <dbReference type="ChEBI" id="CHEBI:16040"/>
        <dbReference type="ChEBI" id="CHEBI:17562"/>
        <dbReference type="ChEBI" id="CHEBI:43474"/>
        <dbReference type="ChEBI" id="CHEBI:57720"/>
        <dbReference type="EC" id="2.4.2.2"/>
    </reaction>
</comment>
<keyword evidence="1 3" id="KW-0328">Glycosyltransferase</keyword>
<evidence type="ECO:0000256" key="2">
    <source>
        <dbReference type="ARBA" id="ARBA00022679"/>
    </source>
</evidence>
<evidence type="ECO:0000256" key="1">
    <source>
        <dbReference type="ARBA" id="ARBA00022676"/>
    </source>
</evidence>
<dbReference type="OrthoDB" id="9793848at2"/>
<dbReference type="GO" id="GO:0005829">
    <property type="term" value="C:cytosol"/>
    <property type="evidence" value="ECO:0007669"/>
    <property type="project" value="TreeGrafter"/>
</dbReference>
<dbReference type="InterPro" id="IPR011051">
    <property type="entry name" value="RmlC_Cupin_sf"/>
</dbReference>
<reference evidence="4 5" key="1">
    <citation type="submission" date="2017-04" db="EMBL/GenBank/DDBJ databases">
        <authorList>
            <person name="Afonso C.L."/>
            <person name="Miller P.J."/>
            <person name="Scott M.A."/>
            <person name="Spackman E."/>
            <person name="Goraichik I."/>
            <person name="Dimitrov K.M."/>
            <person name="Suarez D.L."/>
            <person name="Swayne D.E."/>
        </authorList>
    </citation>
    <scope>NUCLEOTIDE SEQUENCE [LARGE SCALE GENOMIC DNA]</scope>
    <source>
        <strain evidence="4 5">DSM 21164</strain>
    </source>
</reference>
<gene>
    <name evidence="3" type="primary">ppnP</name>
    <name evidence="4" type="ORF">SAMN05660703_2377</name>
</gene>
<dbReference type="EMBL" id="FWXO01000004">
    <property type="protein sequence ID" value="SMC71816.1"/>
    <property type="molecule type" value="Genomic_DNA"/>
</dbReference>
<protein>
    <recommendedName>
        <fullName evidence="3">Pyrimidine/purine nucleoside phosphorylase</fullName>
        <ecNumber evidence="3">2.4.2.1</ecNumber>
        <ecNumber evidence="3">2.4.2.2</ecNumber>
    </recommendedName>
    <alternativeName>
        <fullName evidence="3">Adenosine phosphorylase</fullName>
    </alternativeName>
    <alternativeName>
        <fullName evidence="3">Cytidine phosphorylase</fullName>
    </alternativeName>
    <alternativeName>
        <fullName evidence="3">Guanosine phosphorylase</fullName>
    </alternativeName>
    <alternativeName>
        <fullName evidence="3">Inosine phosphorylase</fullName>
    </alternativeName>
    <alternativeName>
        <fullName evidence="3">Thymidine phosphorylase</fullName>
    </alternativeName>
    <alternativeName>
        <fullName evidence="3">Uridine phosphorylase</fullName>
    </alternativeName>
    <alternativeName>
        <fullName evidence="3">Xanthosine phosphorylase</fullName>
    </alternativeName>
</protein>
<proteinExistence type="inferred from homology"/>
<dbReference type="Gene3D" id="2.60.120.10">
    <property type="entry name" value="Jelly Rolls"/>
    <property type="match status" value="1"/>
</dbReference>
<evidence type="ECO:0000256" key="3">
    <source>
        <dbReference type="HAMAP-Rule" id="MF_01537"/>
    </source>
</evidence>
<dbReference type="InterPro" id="IPR009664">
    <property type="entry name" value="Ppnp"/>
</dbReference>